<dbReference type="RefSeq" id="WP_015179715.1">
    <property type="nucleotide sequence ID" value="NC_019730.1"/>
</dbReference>
<keyword evidence="5" id="KW-0614">Plasmid</keyword>
<dbReference type="InterPro" id="IPR050097">
    <property type="entry name" value="Ferredoxin-NADP_redctase_2"/>
</dbReference>
<proteinExistence type="predicted"/>
<geneLocation type="plasmid" evidence="5 6">
    <name>pOSC7112.02</name>
</geneLocation>
<dbReference type="EMBL" id="CP003616">
    <property type="protein sequence ID" value="AFZ10744.1"/>
    <property type="molecule type" value="Genomic_DNA"/>
</dbReference>
<reference evidence="5 6" key="1">
    <citation type="submission" date="2012-05" db="EMBL/GenBank/DDBJ databases">
        <title>Finished plasmid 2 of genome of Oscillatoria sp. PCC 7112.</title>
        <authorList>
            <consortium name="US DOE Joint Genome Institute"/>
            <person name="Gugger M."/>
            <person name="Coursin T."/>
            <person name="Rippka R."/>
            <person name="Tandeau De Marsac N."/>
            <person name="Huntemann M."/>
            <person name="Wei C.-L."/>
            <person name="Han J."/>
            <person name="Detter J.C."/>
            <person name="Han C."/>
            <person name="Tapia R."/>
            <person name="Davenport K."/>
            <person name="Daligault H."/>
            <person name="Erkkila T."/>
            <person name="Gu W."/>
            <person name="Munk A.C.C."/>
            <person name="Teshima H."/>
            <person name="Xu Y."/>
            <person name="Chain P."/>
            <person name="Chen A."/>
            <person name="Krypides N."/>
            <person name="Mavromatis K."/>
            <person name="Markowitz V."/>
            <person name="Szeto E."/>
            <person name="Ivanova N."/>
            <person name="Mikhailova N."/>
            <person name="Ovchinnikova G."/>
            <person name="Pagani I."/>
            <person name="Pati A."/>
            <person name="Goodwin L."/>
            <person name="Peters L."/>
            <person name="Pitluck S."/>
            <person name="Woyke T."/>
            <person name="Kerfeld C."/>
        </authorList>
    </citation>
    <scope>NUCLEOTIDE SEQUENCE [LARGE SCALE GENOMIC DNA]</scope>
    <source>
        <strain evidence="5 6">PCC 7112</strain>
        <plasmid evidence="5 6">pOSC7112.02</plasmid>
    </source>
</reference>
<evidence type="ECO:0000313" key="6">
    <source>
        <dbReference type="Proteomes" id="UP000010478"/>
    </source>
</evidence>
<dbReference type="AlphaFoldDB" id="K9VT46"/>
<dbReference type="SUPFAM" id="SSF51905">
    <property type="entry name" value="FAD/NAD(P)-binding domain"/>
    <property type="match status" value="1"/>
</dbReference>
<organism evidence="5 6">
    <name type="scientific">Phormidium nigroviride PCC 7112</name>
    <dbReference type="NCBI Taxonomy" id="179408"/>
    <lineage>
        <taxon>Bacteria</taxon>
        <taxon>Bacillati</taxon>
        <taxon>Cyanobacteriota</taxon>
        <taxon>Cyanophyceae</taxon>
        <taxon>Oscillatoriophycideae</taxon>
        <taxon>Oscillatoriales</taxon>
        <taxon>Oscillatoriaceae</taxon>
        <taxon>Phormidium</taxon>
    </lineage>
</organism>
<feature type="transmembrane region" description="Helical" evidence="3">
    <location>
        <begin position="17"/>
        <end position="36"/>
    </location>
</feature>
<dbReference type="Pfam" id="PF07992">
    <property type="entry name" value="Pyr_redox_2"/>
    <property type="match status" value="1"/>
</dbReference>
<keyword evidence="1" id="KW-0285">Flavoprotein</keyword>
<keyword evidence="3" id="KW-1133">Transmembrane helix</keyword>
<evidence type="ECO:0000256" key="3">
    <source>
        <dbReference type="SAM" id="Phobius"/>
    </source>
</evidence>
<dbReference type="HOGENOM" id="CLU_031864_5_0_3"/>
<dbReference type="PANTHER" id="PTHR48105">
    <property type="entry name" value="THIOREDOXIN REDUCTASE 1-RELATED-RELATED"/>
    <property type="match status" value="1"/>
</dbReference>
<dbReference type="Proteomes" id="UP000010478">
    <property type="component" value="Plasmid pOSC7112.02"/>
</dbReference>
<feature type="domain" description="FAD/NAD(P)-binding" evidence="4">
    <location>
        <begin position="19"/>
        <end position="298"/>
    </location>
</feature>
<dbReference type="PATRIC" id="fig|179408.3.peg.7924"/>
<keyword evidence="3" id="KW-0472">Membrane</keyword>
<dbReference type="Gene3D" id="3.50.50.60">
    <property type="entry name" value="FAD/NAD(P)-binding domain"/>
    <property type="match status" value="2"/>
</dbReference>
<sequence>MCKVGEQKKMMNRNKEIYECVIVGGGSAGLSAALLLGRSRRRVLVCDKGNPRNAPAHESHSFFTRDGISPHELLSIGRDQLKPYKSVEFQAIGVKEINPSGNQFEVVFEDGTIKKTRKILLAFGVMDEFPALENFGDFWGKSVFHCPYCHAWEVRDEPLAIVENGETGIEMAALLKNWSGDLVLCTNGKADLTADQRTLLENHKILVREEKIIRLEGDNGQLENIVFETNEKIARRGILIRPKQTLRSNLAEKLGCELNEFNLIKTTNVFNETSVKGVYAAGDITSPMQVIVAAVFQGSVAASGLNHSLIMEDFV</sequence>
<dbReference type="KEGG" id="oni:Osc7112_6623"/>
<evidence type="ECO:0000256" key="2">
    <source>
        <dbReference type="ARBA" id="ARBA00023002"/>
    </source>
</evidence>
<dbReference type="InterPro" id="IPR036188">
    <property type="entry name" value="FAD/NAD-bd_sf"/>
</dbReference>
<evidence type="ECO:0000313" key="5">
    <source>
        <dbReference type="EMBL" id="AFZ10744.1"/>
    </source>
</evidence>
<keyword evidence="2" id="KW-0560">Oxidoreductase</keyword>
<accession>K9VT46</accession>
<protein>
    <submittedName>
        <fullName evidence="5">FAD-dependent pyridine nucleotide-disulfide oxidoreductase</fullName>
    </submittedName>
</protein>
<evidence type="ECO:0000259" key="4">
    <source>
        <dbReference type="Pfam" id="PF07992"/>
    </source>
</evidence>
<dbReference type="GO" id="GO:0016491">
    <property type="term" value="F:oxidoreductase activity"/>
    <property type="evidence" value="ECO:0007669"/>
    <property type="project" value="UniProtKB-KW"/>
</dbReference>
<keyword evidence="6" id="KW-1185">Reference proteome</keyword>
<keyword evidence="3" id="KW-0812">Transmembrane</keyword>
<gene>
    <name evidence="5" type="ORF">Osc7112_6623</name>
</gene>
<evidence type="ECO:0000256" key="1">
    <source>
        <dbReference type="ARBA" id="ARBA00022630"/>
    </source>
</evidence>
<name>K9VT46_9CYAN</name>
<dbReference type="PRINTS" id="PR00368">
    <property type="entry name" value="FADPNR"/>
</dbReference>
<dbReference type="InterPro" id="IPR023753">
    <property type="entry name" value="FAD/NAD-binding_dom"/>
</dbReference>
<dbReference type="PRINTS" id="PR00469">
    <property type="entry name" value="PNDRDTASEII"/>
</dbReference>